<evidence type="ECO:0000313" key="10">
    <source>
        <dbReference type="Proteomes" id="UP000032668"/>
    </source>
</evidence>
<evidence type="ECO:0000259" key="8">
    <source>
        <dbReference type="PROSITE" id="PS50850"/>
    </source>
</evidence>
<evidence type="ECO:0000313" key="9">
    <source>
        <dbReference type="EMBL" id="GAN79587.1"/>
    </source>
</evidence>
<feature type="transmembrane region" description="Helical" evidence="7">
    <location>
        <begin position="168"/>
        <end position="188"/>
    </location>
</feature>
<evidence type="ECO:0000256" key="4">
    <source>
        <dbReference type="ARBA" id="ARBA00022692"/>
    </source>
</evidence>
<dbReference type="Gene3D" id="1.20.1720.10">
    <property type="entry name" value="Multidrug resistance protein D"/>
    <property type="match status" value="1"/>
</dbReference>
<keyword evidence="3" id="KW-1003">Cell membrane</keyword>
<evidence type="ECO:0000256" key="3">
    <source>
        <dbReference type="ARBA" id="ARBA00022475"/>
    </source>
</evidence>
<dbReference type="PANTHER" id="PTHR42718:SF46">
    <property type="entry name" value="BLR6921 PROTEIN"/>
    <property type="match status" value="1"/>
</dbReference>
<dbReference type="InterPro" id="IPR011701">
    <property type="entry name" value="MFS"/>
</dbReference>
<feature type="transmembrane region" description="Helical" evidence="7">
    <location>
        <begin position="53"/>
        <end position="73"/>
    </location>
</feature>
<feature type="domain" description="Major facilitator superfamily (MFS) profile" evidence="8">
    <location>
        <begin position="14"/>
        <end position="460"/>
    </location>
</feature>
<dbReference type="Gene3D" id="1.20.1250.20">
    <property type="entry name" value="MFS general substrate transporter like domains"/>
    <property type="match status" value="1"/>
</dbReference>
<proteinExistence type="predicted"/>
<dbReference type="SUPFAM" id="SSF103473">
    <property type="entry name" value="MFS general substrate transporter"/>
    <property type="match status" value="1"/>
</dbReference>
<evidence type="ECO:0000256" key="1">
    <source>
        <dbReference type="ARBA" id="ARBA00004651"/>
    </source>
</evidence>
<keyword evidence="10" id="KW-1185">Reference proteome</keyword>
<feature type="transmembrane region" description="Helical" evidence="7">
    <location>
        <begin position="138"/>
        <end position="156"/>
    </location>
</feature>
<feature type="transmembrane region" description="Helical" evidence="7">
    <location>
        <begin position="80"/>
        <end position="99"/>
    </location>
</feature>
<evidence type="ECO:0000256" key="5">
    <source>
        <dbReference type="ARBA" id="ARBA00022989"/>
    </source>
</evidence>
<sequence length="471" mass="49963">MEKHVSRFNKQTAIALLVAGTFFMENLDATVITPAVPQMAHSFAVSPVALNSGVSAYMLALGVFIPASGWVADRFGARRIFGLAIALFTVTSLLCGLAQSLPEFVMLRILQGIGGAMMVPVGRLVVLRATPKEKLIDAIAILTWPALVAPVLGPPLGGWIADYANWRWIFYLNLPLGVVAFILAWLVVPDTRHERGAGFDWLGFALCSAGLFCLLYVAELVGAPRLAWYLVLLLTAAGIVLLVMATLHLRRVTHPMLDLSALKLKSFAVTIWGGSLFRMGVSAVPFLLPVMFQIGFGYSAFAAGSMLMAVFAGNLAMKTITTPILRRFGFRPVLIVNGLLNALAIAACAVIGGGMPVPAICAILFVSGATRSMQFTAFNTLAFADVPQAEMTAANTLFSTLFQLAMGLGIALGAISWRLGEVMAPPDASAALPFRIAFLLVALVSLLGVADSLTLSREAGANVSRGKPAKV</sequence>
<dbReference type="EMBL" id="BANC01000023">
    <property type="protein sequence ID" value="GAN79587.1"/>
    <property type="molecule type" value="Genomic_DNA"/>
</dbReference>
<dbReference type="GO" id="GO:0022857">
    <property type="term" value="F:transmembrane transporter activity"/>
    <property type="evidence" value="ECO:0007669"/>
    <property type="project" value="InterPro"/>
</dbReference>
<feature type="transmembrane region" description="Helical" evidence="7">
    <location>
        <begin position="200"/>
        <end position="221"/>
    </location>
</feature>
<accession>A0A0D6PD28</accession>
<gene>
    <name evidence="9" type="ORF">Aam_023_038</name>
</gene>
<comment type="subcellular location">
    <subcellularLocation>
        <location evidence="1">Cell membrane</location>
        <topology evidence="1">Multi-pass membrane protein</topology>
    </subcellularLocation>
</comment>
<dbReference type="NCBIfam" id="TIGR00711">
    <property type="entry name" value="efflux_EmrB"/>
    <property type="match status" value="1"/>
</dbReference>
<feature type="transmembrane region" description="Helical" evidence="7">
    <location>
        <begin position="338"/>
        <end position="366"/>
    </location>
</feature>
<feature type="transmembrane region" description="Helical" evidence="7">
    <location>
        <begin position="227"/>
        <end position="247"/>
    </location>
</feature>
<dbReference type="GO" id="GO:0005886">
    <property type="term" value="C:plasma membrane"/>
    <property type="evidence" value="ECO:0007669"/>
    <property type="project" value="UniProtKB-SubCell"/>
</dbReference>
<keyword evidence="4 7" id="KW-0812">Transmembrane</keyword>
<keyword evidence="5 7" id="KW-1133">Transmembrane helix</keyword>
<feature type="transmembrane region" description="Helical" evidence="7">
    <location>
        <begin position="432"/>
        <end position="450"/>
    </location>
</feature>
<dbReference type="PROSITE" id="PS50850">
    <property type="entry name" value="MFS"/>
    <property type="match status" value="1"/>
</dbReference>
<feature type="transmembrane region" description="Helical" evidence="7">
    <location>
        <begin position="294"/>
        <end position="317"/>
    </location>
</feature>
<name>A0A0D6PD28_9PROT</name>
<comment type="caution">
    <text evidence="9">The sequence shown here is derived from an EMBL/GenBank/DDBJ whole genome shotgun (WGS) entry which is preliminary data.</text>
</comment>
<reference evidence="9 10" key="1">
    <citation type="submission" date="2012-11" db="EMBL/GenBank/DDBJ databases">
        <title>Whole genome sequence of Acidocella aminolytica 101 = DSM 11237.</title>
        <authorList>
            <person name="Azuma Y."/>
            <person name="Higashiura N."/>
            <person name="Hirakawa H."/>
            <person name="Matsushita K."/>
        </authorList>
    </citation>
    <scope>NUCLEOTIDE SEQUENCE [LARGE SCALE GENOMIC DNA]</scope>
    <source>
        <strain evidence="10">101 / DSM 11237</strain>
    </source>
</reference>
<evidence type="ECO:0000256" key="2">
    <source>
        <dbReference type="ARBA" id="ARBA00022448"/>
    </source>
</evidence>
<dbReference type="Pfam" id="PF07690">
    <property type="entry name" value="MFS_1"/>
    <property type="match status" value="1"/>
</dbReference>
<keyword evidence="2" id="KW-0813">Transport</keyword>
<keyword evidence="6 7" id="KW-0472">Membrane</keyword>
<feature type="transmembrane region" description="Helical" evidence="7">
    <location>
        <begin position="267"/>
        <end position="288"/>
    </location>
</feature>
<dbReference type="InterPro" id="IPR036259">
    <property type="entry name" value="MFS_trans_sf"/>
</dbReference>
<dbReference type="InterPro" id="IPR020846">
    <property type="entry name" value="MFS_dom"/>
</dbReference>
<dbReference type="InterPro" id="IPR004638">
    <property type="entry name" value="EmrB-like"/>
</dbReference>
<organism evidence="9 10">
    <name type="scientific">Acidocella aminolytica 101 = DSM 11237</name>
    <dbReference type="NCBI Taxonomy" id="1120923"/>
    <lineage>
        <taxon>Bacteria</taxon>
        <taxon>Pseudomonadati</taxon>
        <taxon>Pseudomonadota</taxon>
        <taxon>Alphaproteobacteria</taxon>
        <taxon>Acetobacterales</taxon>
        <taxon>Acidocellaceae</taxon>
        <taxon>Acidocella</taxon>
    </lineage>
</organism>
<feature type="transmembrane region" description="Helical" evidence="7">
    <location>
        <begin position="401"/>
        <end position="420"/>
    </location>
</feature>
<dbReference type="STRING" id="1120923.SAMN02746095_02676"/>
<dbReference type="PANTHER" id="PTHR42718">
    <property type="entry name" value="MAJOR FACILITATOR SUPERFAMILY MULTIDRUG TRANSPORTER MFSC"/>
    <property type="match status" value="1"/>
</dbReference>
<dbReference type="AlphaFoldDB" id="A0A0D6PD28"/>
<feature type="transmembrane region" description="Helical" evidence="7">
    <location>
        <begin position="105"/>
        <end position="126"/>
    </location>
</feature>
<evidence type="ECO:0000256" key="7">
    <source>
        <dbReference type="SAM" id="Phobius"/>
    </source>
</evidence>
<protein>
    <submittedName>
        <fullName evidence="9">Major facilitator superfamily multidrug resistance transporter</fullName>
    </submittedName>
</protein>
<dbReference type="Proteomes" id="UP000032668">
    <property type="component" value="Unassembled WGS sequence"/>
</dbReference>
<evidence type="ECO:0000256" key="6">
    <source>
        <dbReference type="ARBA" id="ARBA00023136"/>
    </source>
</evidence>